<evidence type="ECO:0008006" key="3">
    <source>
        <dbReference type="Google" id="ProtNLM"/>
    </source>
</evidence>
<dbReference type="InterPro" id="IPR011009">
    <property type="entry name" value="Kinase-like_dom_sf"/>
</dbReference>
<evidence type="ECO:0000313" key="2">
    <source>
        <dbReference type="Proteomes" id="UP000230002"/>
    </source>
</evidence>
<dbReference type="AlphaFoldDB" id="A0A2G8SBS6"/>
<accession>A0A2G8SBS6</accession>
<protein>
    <recommendedName>
        <fullName evidence="3">Protein kinase domain-containing protein</fullName>
    </recommendedName>
</protein>
<keyword evidence="2" id="KW-1185">Reference proteome</keyword>
<dbReference type="PANTHER" id="PTHR37171">
    <property type="entry name" value="SERINE/THREONINE-PROTEIN KINASE YRZF-RELATED"/>
    <property type="match status" value="1"/>
</dbReference>
<dbReference type="SUPFAM" id="SSF56112">
    <property type="entry name" value="Protein kinase-like (PK-like)"/>
    <property type="match status" value="1"/>
</dbReference>
<dbReference type="EMBL" id="AYKW01000012">
    <property type="protein sequence ID" value="PIL31214.1"/>
    <property type="molecule type" value="Genomic_DNA"/>
</dbReference>
<comment type="caution">
    <text evidence="1">The sequence shown here is derived from an EMBL/GenBank/DDBJ whole genome shotgun (WGS) entry which is preliminary data.</text>
</comment>
<reference evidence="1 2" key="1">
    <citation type="journal article" date="2015" name="Sci. Rep.">
        <title>Chromosome-level genome map provides insights into diverse defense mechanisms in the medicinal fungus Ganoderma sinense.</title>
        <authorList>
            <person name="Zhu Y."/>
            <person name="Xu J."/>
            <person name="Sun C."/>
            <person name="Zhou S."/>
            <person name="Xu H."/>
            <person name="Nelson D.R."/>
            <person name="Qian J."/>
            <person name="Song J."/>
            <person name="Luo H."/>
            <person name="Xiang L."/>
            <person name="Li Y."/>
            <person name="Xu Z."/>
            <person name="Ji A."/>
            <person name="Wang L."/>
            <person name="Lu S."/>
            <person name="Hayward A."/>
            <person name="Sun W."/>
            <person name="Li X."/>
            <person name="Schwartz D.C."/>
            <person name="Wang Y."/>
            <person name="Chen S."/>
        </authorList>
    </citation>
    <scope>NUCLEOTIDE SEQUENCE [LARGE SCALE GENOMIC DNA]</scope>
    <source>
        <strain evidence="1 2">ZZ0214-1</strain>
    </source>
</reference>
<gene>
    <name evidence="1" type="ORF">GSI_05912</name>
</gene>
<organism evidence="1 2">
    <name type="scientific">Ganoderma sinense ZZ0214-1</name>
    <dbReference type="NCBI Taxonomy" id="1077348"/>
    <lineage>
        <taxon>Eukaryota</taxon>
        <taxon>Fungi</taxon>
        <taxon>Dikarya</taxon>
        <taxon>Basidiomycota</taxon>
        <taxon>Agaricomycotina</taxon>
        <taxon>Agaricomycetes</taxon>
        <taxon>Polyporales</taxon>
        <taxon>Polyporaceae</taxon>
        <taxon>Ganoderma</taxon>
    </lineage>
</organism>
<dbReference type="STRING" id="1077348.A0A2G8SBS6"/>
<name>A0A2G8SBS6_9APHY</name>
<sequence>MARLELPASLLLLAPACDDRTPASAEEGAEPLGFTTVDTFEAVHTPPGDLKDARYSIDVSDLLHEGNTKVYRGTLSVDGRRHRNADVVCKLARGKTSVEALHREADLYRGRLAPLQGRCIPTFVGLFGGETEGEERACLVLTYEGSVMQLSLYTSTIDFRKKVVNALLAVHKAGVHHGAFNEAHIVVRDGDHAPVLVGFDTAEEHVCHLSGPIEFYAPQPHSSAVGCEEVYWACVVAAAWLPATVDFLNTTIPVEWALEGFEELVARAPKGTDPDLARMHAELTREDLLEWIEERELYDGQPLPVKIAD</sequence>
<proteinExistence type="predicted"/>
<evidence type="ECO:0000313" key="1">
    <source>
        <dbReference type="EMBL" id="PIL31214.1"/>
    </source>
</evidence>
<dbReference type="PANTHER" id="PTHR37171:SF1">
    <property type="entry name" value="SERINE_THREONINE-PROTEIN KINASE YRZF-RELATED"/>
    <property type="match status" value="1"/>
</dbReference>
<dbReference type="OrthoDB" id="2740102at2759"/>
<dbReference type="InterPro" id="IPR052396">
    <property type="entry name" value="Meiotic_Drive_Suppr_Kinase"/>
</dbReference>
<dbReference type="Proteomes" id="UP000230002">
    <property type="component" value="Unassembled WGS sequence"/>
</dbReference>